<protein>
    <submittedName>
        <fullName evidence="3">Reverse transcriptase domain-containing protein</fullName>
    </submittedName>
</protein>
<dbReference type="SUPFAM" id="SSF56672">
    <property type="entry name" value="DNA/RNA polymerases"/>
    <property type="match status" value="1"/>
</dbReference>
<proteinExistence type="predicted"/>
<dbReference type="InterPro" id="IPR043502">
    <property type="entry name" value="DNA/RNA_pol_sf"/>
</dbReference>
<dbReference type="Gene3D" id="3.30.70.270">
    <property type="match status" value="1"/>
</dbReference>
<dbReference type="InterPro" id="IPR041588">
    <property type="entry name" value="Integrase_H2C2"/>
</dbReference>
<keyword evidence="3" id="KW-0808">Transferase</keyword>
<reference evidence="3" key="2">
    <citation type="submission" date="2022-01" db="EMBL/GenBank/DDBJ databases">
        <authorList>
            <person name="Yamashiro T."/>
            <person name="Shiraishi A."/>
            <person name="Satake H."/>
            <person name="Nakayama K."/>
        </authorList>
    </citation>
    <scope>NUCLEOTIDE SEQUENCE</scope>
</reference>
<comment type="caution">
    <text evidence="3">The sequence shown here is derived from an EMBL/GenBank/DDBJ whole genome shotgun (WGS) entry which is preliminary data.</text>
</comment>
<dbReference type="GO" id="GO:0003964">
    <property type="term" value="F:RNA-directed DNA polymerase activity"/>
    <property type="evidence" value="ECO:0007669"/>
    <property type="project" value="UniProtKB-KW"/>
</dbReference>
<reference evidence="3" key="1">
    <citation type="journal article" date="2022" name="Int. J. Mol. Sci.">
        <title>Draft Genome of Tanacetum Coccineum: Genomic Comparison of Closely Related Tanacetum-Family Plants.</title>
        <authorList>
            <person name="Yamashiro T."/>
            <person name="Shiraishi A."/>
            <person name="Nakayama K."/>
            <person name="Satake H."/>
        </authorList>
    </citation>
    <scope>NUCLEOTIDE SEQUENCE</scope>
</reference>
<feature type="non-terminal residue" evidence="3">
    <location>
        <position position="1"/>
    </location>
</feature>
<gene>
    <name evidence="3" type="ORF">Tco_1032962</name>
</gene>
<sequence length="831" mass="96016">VRDWGSSAAAAARHLGSTLAQGAIDRLVVAIEETNERVTDLGTRYRQDSHEIYVCLRDAQDDIAVLRARLASFEREARYLRTSVIIAEQEATYAHDAWRFAMDRIRTLQHQRCQVKYVTCTLLGGALTWWNSYIRNVGHDAAYGMPWKTLLTMMTKAYRSRSEIKKLETEFYNLTMKVEKACGRTYALGGGEANPDSNVVTGAFLLNNRYASILFDTCADRSFMSTTFSSLIDITPSTLDKSYDVELADEKNNKSQYHNSGCFDAIIGMDWLSNYHAVIVYDEKIVRIPYGDEVLIICGDESNNGSKYSLNIISCTKTQKYILKGCHVFLAHITEKKTEDKSEEKRLKDVSIMRDSQKFFLKICLELAPSEMKELSDQLQELSNKGFIRPSSSPWEAPVLFFKKKDGSFQMCINYKESNKLTVENRYPLPRIDDLFDQLQGSSIYLKIDLRSGYHQLRVCEEDILRTAFRTRYGYYEFQVMPFGQTNAPVIFMDLMNQSEKVIAYASRQLKIHKKNYTTHDLELGAVVFALNIWRHYLYGTNDYDCEIRYHPRKANVVADALNRKEQIKPLRLVALVMTIGLNLPVQILNAQDEVMKEENVKEENLHGMNKNFEARHDGTLCITKRSRLPHFGGLRDLIMHEWHKSKYSIHPRFDKMYHDLKKLYWLPNMKVEIATYVRKCLTCSKVKAEYQKQYGLLSVHFLSMKETDTMERLMRLYLKEVKDLGTRLDMSTAYHPQTDRQSERIIQTLKDMLRACVIDLGNGWDKHLPLAEVGDSQLTGPEIIHETTEKIVQIKSRIQAACDRQKSYTIVRRKPLEFQVGDKVMLKVSP</sequence>
<dbReference type="Proteomes" id="UP001151760">
    <property type="component" value="Unassembled WGS sequence"/>
</dbReference>
<dbReference type="InterPro" id="IPR000477">
    <property type="entry name" value="RT_dom"/>
</dbReference>
<dbReference type="InterPro" id="IPR036397">
    <property type="entry name" value="RNaseH_sf"/>
</dbReference>
<keyword evidence="4" id="KW-1185">Reference proteome</keyword>
<evidence type="ECO:0000313" key="3">
    <source>
        <dbReference type="EMBL" id="GJT73676.1"/>
    </source>
</evidence>
<dbReference type="PANTHER" id="PTHR24559">
    <property type="entry name" value="TRANSPOSON TY3-I GAG-POL POLYPROTEIN"/>
    <property type="match status" value="1"/>
</dbReference>
<dbReference type="InterPro" id="IPR012337">
    <property type="entry name" value="RNaseH-like_sf"/>
</dbReference>
<dbReference type="Pfam" id="PF08284">
    <property type="entry name" value="RVP_2"/>
    <property type="match status" value="1"/>
</dbReference>
<organism evidence="3 4">
    <name type="scientific">Tanacetum coccineum</name>
    <dbReference type="NCBI Taxonomy" id="301880"/>
    <lineage>
        <taxon>Eukaryota</taxon>
        <taxon>Viridiplantae</taxon>
        <taxon>Streptophyta</taxon>
        <taxon>Embryophyta</taxon>
        <taxon>Tracheophyta</taxon>
        <taxon>Spermatophyta</taxon>
        <taxon>Magnoliopsida</taxon>
        <taxon>eudicotyledons</taxon>
        <taxon>Gunneridae</taxon>
        <taxon>Pentapetalae</taxon>
        <taxon>asterids</taxon>
        <taxon>campanulids</taxon>
        <taxon>Asterales</taxon>
        <taxon>Asteraceae</taxon>
        <taxon>Asteroideae</taxon>
        <taxon>Anthemideae</taxon>
        <taxon>Anthemidinae</taxon>
        <taxon>Tanacetum</taxon>
    </lineage>
</organism>
<dbReference type="Gene3D" id="3.10.10.10">
    <property type="entry name" value="HIV Type 1 Reverse Transcriptase, subunit A, domain 1"/>
    <property type="match status" value="1"/>
</dbReference>
<keyword evidence="3" id="KW-0548">Nucleotidyltransferase</keyword>
<dbReference type="Gene3D" id="3.30.420.10">
    <property type="entry name" value="Ribonuclease H-like superfamily/Ribonuclease H"/>
    <property type="match status" value="1"/>
</dbReference>
<feature type="domain" description="Integrase zinc-binding" evidence="2">
    <location>
        <begin position="635"/>
        <end position="689"/>
    </location>
</feature>
<name>A0ABQ5GEP9_9ASTR</name>
<evidence type="ECO:0000259" key="1">
    <source>
        <dbReference type="Pfam" id="PF00078"/>
    </source>
</evidence>
<dbReference type="CDD" id="cd01647">
    <property type="entry name" value="RT_LTR"/>
    <property type="match status" value="1"/>
</dbReference>
<dbReference type="InterPro" id="IPR053134">
    <property type="entry name" value="RNA-dir_DNA_polymerase"/>
</dbReference>
<accession>A0ABQ5GEP9</accession>
<dbReference type="SUPFAM" id="SSF53098">
    <property type="entry name" value="Ribonuclease H-like"/>
    <property type="match status" value="1"/>
</dbReference>
<dbReference type="InterPro" id="IPR043128">
    <property type="entry name" value="Rev_trsase/Diguanyl_cyclase"/>
</dbReference>
<dbReference type="Pfam" id="PF17921">
    <property type="entry name" value="Integrase_H2C2"/>
    <property type="match status" value="1"/>
</dbReference>
<dbReference type="PANTHER" id="PTHR24559:SF427">
    <property type="entry name" value="RNA-DIRECTED DNA POLYMERASE"/>
    <property type="match status" value="1"/>
</dbReference>
<keyword evidence="3" id="KW-0695">RNA-directed DNA polymerase</keyword>
<evidence type="ECO:0000313" key="4">
    <source>
        <dbReference type="Proteomes" id="UP001151760"/>
    </source>
</evidence>
<evidence type="ECO:0000259" key="2">
    <source>
        <dbReference type="Pfam" id="PF17921"/>
    </source>
</evidence>
<dbReference type="EMBL" id="BQNB010018373">
    <property type="protein sequence ID" value="GJT73676.1"/>
    <property type="molecule type" value="Genomic_DNA"/>
</dbReference>
<feature type="domain" description="Reverse transcriptase" evidence="1">
    <location>
        <begin position="403"/>
        <end position="503"/>
    </location>
</feature>
<dbReference type="Gene3D" id="1.10.340.70">
    <property type="match status" value="1"/>
</dbReference>
<dbReference type="Pfam" id="PF00078">
    <property type="entry name" value="RVT_1"/>
    <property type="match status" value="1"/>
</dbReference>